<dbReference type="GO" id="GO:0071339">
    <property type="term" value="C:MLL1 complex"/>
    <property type="evidence" value="ECO:0007669"/>
    <property type="project" value="InterPro"/>
</dbReference>
<dbReference type="Proteomes" id="UP000030748">
    <property type="component" value="Unassembled WGS sequence"/>
</dbReference>
<proteinExistence type="predicted"/>
<dbReference type="InterPro" id="IPR000253">
    <property type="entry name" value="FHA_dom"/>
</dbReference>
<feature type="domain" description="FHA" evidence="1">
    <location>
        <begin position="159"/>
        <end position="215"/>
    </location>
</feature>
<dbReference type="Gene3D" id="2.60.200.20">
    <property type="match status" value="1"/>
</dbReference>
<dbReference type="InterPro" id="IPR008984">
    <property type="entry name" value="SMAD_FHA_dom_sf"/>
</dbReference>
<sequence length="261" mass="29455">MDGAQQNLNYGPCVDKPGNMDILENFQTNAKIGFDDVKAEILNDGLPNVDLTCQTAIAPHQTNENPMLSDEEERSENEFHVPYFSDVEAMVVDMDLTPDEFNINAHPEVCRYNHEESRRTIIRLEQTANACTQRAISAQGAFAVLYGRCSKYYIRKPEVLIGRATEDSRVDIDLGREKNGGKISRRQAIMKMDMYGTFQMKNLGRYPIFINGIEVAAEQSIPLISGCIIEVRGLCFLFETNHTRIKQHVDSVMDGRFLVGP</sequence>
<keyword evidence="3" id="KW-1185">Reference proteome</keyword>
<dbReference type="AlphaFoldDB" id="A0A022QZW1"/>
<dbReference type="SUPFAM" id="SSF49879">
    <property type="entry name" value="SMAD/FHA domain"/>
    <property type="match status" value="1"/>
</dbReference>
<reference evidence="2 3" key="1">
    <citation type="journal article" date="2013" name="Proc. Natl. Acad. Sci. U.S.A.">
        <title>Fine-scale variation in meiotic recombination in Mimulus inferred from population shotgun sequencing.</title>
        <authorList>
            <person name="Hellsten U."/>
            <person name="Wright K.M."/>
            <person name="Jenkins J."/>
            <person name="Shu S."/>
            <person name="Yuan Y."/>
            <person name="Wessler S.R."/>
            <person name="Schmutz J."/>
            <person name="Willis J.H."/>
            <person name="Rokhsar D.S."/>
        </authorList>
    </citation>
    <scope>NUCLEOTIDE SEQUENCE [LARGE SCALE GENOMIC DNA]</scope>
    <source>
        <strain evidence="3">cv. DUN x IM62</strain>
    </source>
</reference>
<evidence type="ECO:0000313" key="3">
    <source>
        <dbReference type="Proteomes" id="UP000030748"/>
    </source>
</evidence>
<evidence type="ECO:0000259" key="1">
    <source>
        <dbReference type="PROSITE" id="PS50006"/>
    </source>
</evidence>
<dbReference type="SMART" id="SM00240">
    <property type="entry name" value="FHA"/>
    <property type="match status" value="1"/>
</dbReference>
<name>A0A022QZW1_ERYGU</name>
<accession>A0A022QZW1</accession>
<dbReference type="GO" id="GO:0044545">
    <property type="term" value="C:NSL complex"/>
    <property type="evidence" value="ECO:0000318"/>
    <property type="project" value="GO_Central"/>
</dbReference>
<dbReference type="InterPro" id="IPR037912">
    <property type="entry name" value="MCRS1"/>
</dbReference>
<dbReference type="GO" id="GO:0002151">
    <property type="term" value="F:G-quadruplex RNA binding"/>
    <property type="evidence" value="ECO:0007669"/>
    <property type="project" value="InterPro"/>
</dbReference>
<dbReference type="GO" id="GO:0045944">
    <property type="term" value="P:positive regulation of transcription by RNA polymerase II"/>
    <property type="evidence" value="ECO:0000318"/>
    <property type="project" value="GO_Central"/>
</dbReference>
<dbReference type="Pfam" id="PF00498">
    <property type="entry name" value="FHA"/>
    <property type="match status" value="1"/>
</dbReference>
<dbReference type="STRING" id="4155.A0A022QZW1"/>
<dbReference type="PANTHER" id="PTHR13233:SF0">
    <property type="entry name" value="MICROSPHERULE PROTEIN 1"/>
    <property type="match status" value="1"/>
</dbReference>
<organism evidence="2 3">
    <name type="scientific">Erythranthe guttata</name>
    <name type="common">Yellow monkey flower</name>
    <name type="synonym">Mimulus guttatus</name>
    <dbReference type="NCBI Taxonomy" id="4155"/>
    <lineage>
        <taxon>Eukaryota</taxon>
        <taxon>Viridiplantae</taxon>
        <taxon>Streptophyta</taxon>
        <taxon>Embryophyta</taxon>
        <taxon>Tracheophyta</taxon>
        <taxon>Spermatophyta</taxon>
        <taxon>Magnoliopsida</taxon>
        <taxon>eudicotyledons</taxon>
        <taxon>Gunneridae</taxon>
        <taxon>Pentapetalae</taxon>
        <taxon>asterids</taxon>
        <taxon>lamiids</taxon>
        <taxon>Lamiales</taxon>
        <taxon>Phrymaceae</taxon>
        <taxon>Erythranthe</taxon>
    </lineage>
</organism>
<evidence type="ECO:0000313" key="2">
    <source>
        <dbReference type="EMBL" id="EYU32873.1"/>
    </source>
</evidence>
<dbReference type="PANTHER" id="PTHR13233">
    <property type="entry name" value="MICROSPHERULE PROTEIN 1"/>
    <property type="match status" value="1"/>
</dbReference>
<dbReference type="GO" id="GO:0031011">
    <property type="term" value="C:Ino80 complex"/>
    <property type="evidence" value="ECO:0007669"/>
    <property type="project" value="InterPro"/>
</dbReference>
<dbReference type="EMBL" id="KI630820">
    <property type="protein sequence ID" value="EYU32873.1"/>
    <property type="molecule type" value="Genomic_DNA"/>
</dbReference>
<dbReference type="PROSITE" id="PS50006">
    <property type="entry name" value="FHA_DOMAIN"/>
    <property type="match status" value="1"/>
</dbReference>
<gene>
    <name evidence="2" type="ORF">MIMGU_mgv1a012114mg</name>
</gene>
<protein>
    <recommendedName>
        <fullName evidence="1">FHA domain-containing protein</fullName>
    </recommendedName>
</protein>
<dbReference type="eggNOG" id="KOG2293">
    <property type="taxonomic scope" value="Eukaryota"/>
</dbReference>